<name>D7E9P5_METEZ</name>
<evidence type="ECO:0000313" key="5">
    <source>
        <dbReference type="Proteomes" id="UP000000391"/>
    </source>
</evidence>
<dbReference type="NCBIfam" id="NF005840">
    <property type="entry name" value="PRK07757.1"/>
    <property type="match status" value="1"/>
</dbReference>
<dbReference type="PROSITE" id="PS51186">
    <property type="entry name" value="GNAT"/>
    <property type="match status" value="1"/>
</dbReference>
<dbReference type="HOGENOM" id="CLU_119519_0_0_2"/>
<dbReference type="PANTHER" id="PTHR30602">
    <property type="entry name" value="AMINO-ACID ACETYLTRANSFERASE"/>
    <property type="match status" value="1"/>
</dbReference>
<feature type="domain" description="N-acetyltransferase" evidence="3">
    <location>
        <begin position="1"/>
        <end position="150"/>
    </location>
</feature>
<organism evidence="4 5">
    <name type="scientific">Methanohalobium evestigatum (strain ATCC BAA-1072 / DSM 3721 / NBRC 107634 / OCM 161 / Z-7303)</name>
    <dbReference type="NCBI Taxonomy" id="644295"/>
    <lineage>
        <taxon>Archaea</taxon>
        <taxon>Methanobacteriati</taxon>
        <taxon>Methanobacteriota</taxon>
        <taxon>Stenosarchaea group</taxon>
        <taxon>Methanomicrobia</taxon>
        <taxon>Methanosarcinales</taxon>
        <taxon>Methanosarcinaceae</taxon>
        <taxon>Methanohalobium</taxon>
    </lineage>
</organism>
<dbReference type="PANTHER" id="PTHR30602:SF12">
    <property type="entry name" value="AMINO-ACID ACETYLTRANSFERASE NAGS1, CHLOROPLASTIC-RELATED"/>
    <property type="match status" value="1"/>
</dbReference>
<dbReference type="OrthoDB" id="43754at2157"/>
<evidence type="ECO:0000256" key="2">
    <source>
        <dbReference type="ARBA" id="ARBA00023315"/>
    </source>
</evidence>
<evidence type="ECO:0000259" key="3">
    <source>
        <dbReference type="PROSITE" id="PS51186"/>
    </source>
</evidence>
<gene>
    <name evidence="4" type="ordered locus">Metev_1464</name>
</gene>
<dbReference type="SUPFAM" id="SSF55729">
    <property type="entry name" value="Acyl-CoA N-acyltransferases (Nat)"/>
    <property type="match status" value="1"/>
</dbReference>
<accession>D7E9P5</accession>
<dbReference type="Pfam" id="PF00583">
    <property type="entry name" value="Acetyltransf_1"/>
    <property type="match status" value="1"/>
</dbReference>
<dbReference type="KEGG" id="mev:Metev_1464"/>
<dbReference type="EMBL" id="CP002069">
    <property type="protein sequence ID" value="ADI74317.1"/>
    <property type="molecule type" value="Genomic_DNA"/>
</dbReference>
<dbReference type="InterPro" id="IPR000182">
    <property type="entry name" value="GNAT_dom"/>
</dbReference>
<dbReference type="GO" id="GO:0006526">
    <property type="term" value="P:L-arginine biosynthetic process"/>
    <property type="evidence" value="ECO:0007669"/>
    <property type="project" value="InterPro"/>
</dbReference>
<proteinExistence type="predicted"/>
<dbReference type="STRING" id="644295.Metev_1464"/>
<protein>
    <submittedName>
        <fullName evidence="4">GCN5-related N-acetyltransferase</fullName>
    </submittedName>
</protein>
<dbReference type="InterPro" id="IPR016181">
    <property type="entry name" value="Acyl_CoA_acyltransferase"/>
</dbReference>
<keyword evidence="5" id="KW-1185">Reference proteome</keyword>
<keyword evidence="1 4" id="KW-0808">Transferase</keyword>
<dbReference type="Gene3D" id="3.40.630.30">
    <property type="match status" value="1"/>
</dbReference>
<dbReference type="GO" id="GO:0004042">
    <property type="term" value="F:L-glutamate N-acetyltransferase activity"/>
    <property type="evidence" value="ECO:0007669"/>
    <property type="project" value="InterPro"/>
</dbReference>
<reference evidence="4 5" key="1">
    <citation type="submission" date="2010-06" db="EMBL/GenBank/DDBJ databases">
        <title>Complete sequence chromosome of Methanohalobium evestigatum Z-7303.</title>
        <authorList>
            <consortium name="US DOE Joint Genome Institute"/>
            <person name="Lucas S."/>
            <person name="Copeland A."/>
            <person name="Lapidus A."/>
            <person name="Cheng J.-F."/>
            <person name="Bruce D."/>
            <person name="Goodwin L."/>
            <person name="Pitluck S."/>
            <person name="Saunders E."/>
            <person name="Detter J.C."/>
            <person name="Han C."/>
            <person name="Tapia R."/>
            <person name="Land M."/>
            <person name="Hauser L."/>
            <person name="Kyrpides N."/>
            <person name="Mikhailova N."/>
            <person name="Sieprawska-Lupa M."/>
            <person name="Whitman W.B."/>
            <person name="Anderson I."/>
            <person name="Woyke T."/>
        </authorList>
    </citation>
    <scope>NUCLEOTIDE SEQUENCE [LARGE SCALE GENOMIC DNA]</scope>
    <source>
        <strain evidence="5">ATCC BAA-1072 / DSM 3721 / NBRC 107634 / OCM 161 / Z-7303</strain>
    </source>
</reference>
<evidence type="ECO:0000256" key="1">
    <source>
        <dbReference type="ARBA" id="ARBA00022679"/>
    </source>
</evidence>
<dbReference type="CDD" id="cd04301">
    <property type="entry name" value="NAT_SF"/>
    <property type="match status" value="1"/>
</dbReference>
<dbReference type="GeneID" id="9347103"/>
<dbReference type="RefSeq" id="WP_013194882.1">
    <property type="nucleotide sequence ID" value="NC_014253.1"/>
</dbReference>
<keyword evidence="2" id="KW-0012">Acyltransferase</keyword>
<dbReference type="GO" id="GO:0005737">
    <property type="term" value="C:cytoplasm"/>
    <property type="evidence" value="ECO:0007669"/>
    <property type="project" value="InterPro"/>
</dbReference>
<dbReference type="Proteomes" id="UP000000391">
    <property type="component" value="Chromosome"/>
</dbReference>
<dbReference type="AlphaFoldDB" id="D7E9P5"/>
<evidence type="ECO:0000313" key="4">
    <source>
        <dbReference type="EMBL" id="ADI74317.1"/>
    </source>
</evidence>
<sequence length="150" mass="17333">MIRKARVKDVKTIKDMVNGYAKEGLMLARSYSELYESIRDFYVYETDGEVIGCCALHVMWEDLAEILSFAVKPEYQNNGIGSELLNTCLEDEHALDVGTVFTLTCIPEFFEKREFNRVEKSSLPHKIWNGCIKCPKFPECDEIPLVRKLR</sequence>
<dbReference type="InterPro" id="IPR010167">
    <property type="entry name" value="NH2A_AcTrfase"/>
</dbReference>